<sequence>MALQQLRPRPTALQASGQQQARRQVPCLAPMPTSRASSRRTAVLRVTCSASAAQSAPSASSGASGRLWQDMEPHTTHSGDALSSASITSLCRRGGPCAAPLPDAPAPSRLSATRSSFGARAPARSSSEGTALRTSVLTRARRAAGSAPLRPPAPTNAEAEGRLSAALGALFPSQHCQLAAVLALGCRAVPGYERVEALRVAHGELMYIVEHNHLQWGEPPHVRLQPEKYRGQLIDILLERPGRLPALARWQDPAVDRVTVLQHVLDRIGGGKPLRDWEAQHGPPTTRAQQVDALAFALRQWADFKKMGAWVTADWGSWADGPQYSKDSVLYLDASTDDHNTTSLKLKVPDGKAENETKEVSSYNPGDAKYLLGLGFQLGAGTCCDVELPKAEPDAAAPPRVPLVPFLDQLRQAGVVVAAHNAANDLPCIARELLEQGRVEDVLALVAKPARCTMTMAQHVFPRCKFPSLKELCDLLTAARIQELEEAQKQGQRLGESPLSVMIKRPSKASGLVASRAEDVKALHLCHEALLYMVLAGSTYDITEREASRTYTGIPKPRLKPSGK</sequence>
<reference evidence="2" key="1">
    <citation type="journal article" date="2020" name="bioRxiv">
        <title>Comparative genomics of Chlamydomonas.</title>
        <authorList>
            <person name="Craig R.J."/>
            <person name="Hasan A.R."/>
            <person name="Ness R.W."/>
            <person name="Keightley P.D."/>
        </authorList>
    </citation>
    <scope>NUCLEOTIDE SEQUENCE</scope>
    <source>
        <strain evidence="2">CCAP 11/70</strain>
    </source>
</reference>
<evidence type="ECO:0000256" key="1">
    <source>
        <dbReference type="SAM" id="MobiDB-lite"/>
    </source>
</evidence>
<organism evidence="2 3">
    <name type="scientific">Edaphochlamys debaryana</name>
    <dbReference type="NCBI Taxonomy" id="47281"/>
    <lineage>
        <taxon>Eukaryota</taxon>
        <taxon>Viridiplantae</taxon>
        <taxon>Chlorophyta</taxon>
        <taxon>core chlorophytes</taxon>
        <taxon>Chlorophyceae</taxon>
        <taxon>CS clade</taxon>
        <taxon>Chlamydomonadales</taxon>
        <taxon>Chlamydomonadales incertae sedis</taxon>
        <taxon>Edaphochlamys</taxon>
    </lineage>
</organism>
<dbReference type="SUPFAM" id="SSF53098">
    <property type="entry name" value="Ribonuclease H-like"/>
    <property type="match status" value="1"/>
</dbReference>
<dbReference type="InterPro" id="IPR036397">
    <property type="entry name" value="RNaseH_sf"/>
</dbReference>
<feature type="compositionally biased region" description="Polar residues" evidence="1">
    <location>
        <begin position="13"/>
        <end position="22"/>
    </location>
</feature>
<evidence type="ECO:0000313" key="2">
    <source>
        <dbReference type="EMBL" id="KAG2492681.1"/>
    </source>
</evidence>
<protein>
    <submittedName>
        <fullName evidence="2">Uncharacterized protein</fullName>
    </submittedName>
</protein>
<dbReference type="Proteomes" id="UP000612055">
    <property type="component" value="Unassembled WGS sequence"/>
</dbReference>
<dbReference type="InterPro" id="IPR012337">
    <property type="entry name" value="RNaseH-like_sf"/>
</dbReference>
<evidence type="ECO:0000313" key="3">
    <source>
        <dbReference type="Proteomes" id="UP000612055"/>
    </source>
</evidence>
<feature type="compositionally biased region" description="Polar residues" evidence="1">
    <location>
        <begin position="124"/>
        <end position="135"/>
    </location>
</feature>
<dbReference type="GO" id="GO:0003676">
    <property type="term" value="F:nucleic acid binding"/>
    <property type="evidence" value="ECO:0007669"/>
    <property type="project" value="InterPro"/>
</dbReference>
<proteinExistence type="predicted"/>
<feature type="compositionally biased region" description="Low complexity" evidence="1">
    <location>
        <begin position="49"/>
        <end position="64"/>
    </location>
</feature>
<keyword evidence="3" id="KW-1185">Reference proteome</keyword>
<dbReference type="AlphaFoldDB" id="A0A835Y240"/>
<comment type="caution">
    <text evidence="2">The sequence shown here is derived from an EMBL/GenBank/DDBJ whole genome shotgun (WGS) entry which is preliminary data.</text>
</comment>
<gene>
    <name evidence="2" type="ORF">HYH03_009096</name>
</gene>
<dbReference type="Gene3D" id="3.30.420.10">
    <property type="entry name" value="Ribonuclease H-like superfamily/Ribonuclease H"/>
    <property type="match status" value="1"/>
</dbReference>
<accession>A0A835Y240</accession>
<feature type="region of interest" description="Disordered" evidence="1">
    <location>
        <begin position="99"/>
        <end position="135"/>
    </location>
</feature>
<dbReference type="EMBL" id="JAEHOE010000043">
    <property type="protein sequence ID" value="KAG2492681.1"/>
    <property type="molecule type" value="Genomic_DNA"/>
</dbReference>
<feature type="compositionally biased region" description="Low complexity" evidence="1">
    <location>
        <begin position="99"/>
        <end position="112"/>
    </location>
</feature>
<name>A0A835Y240_9CHLO</name>
<feature type="region of interest" description="Disordered" evidence="1">
    <location>
        <begin position="1"/>
        <end position="82"/>
    </location>
</feature>